<sequence length="289" mass="31609">MRWQDRRQSDNVEDRRNERMSPAGIGGLGALGLGLLMRGGSKGLLVLIVLFIGLKACGYDPVRLFFGDGMLTQTSSKIENQSSTPVNDERTRFVSTVLASTEDTWSKIFTEKGAHYTAPDLVLFRNAVRSDCGTASSAAGPFYCPADRRIYLDETFFDQLARQFGAPGEAAQAYVIAHEVGHHVQNLTGGLSGQRQENEASVRTELQADCYAGIWAHYAARQGMFETDDINIALNAAHKIGDDTLQQRTQGYAVPDSFTHGTAEQRAAWFKRGFDSGAISACNTVNDDI</sequence>
<dbReference type="PANTHER" id="PTHR30168">
    <property type="entry name" value="PUTATIVE MEMBRANE PROTEIN YPFJ"/>
    <property type="match status" value="1"/>
</dbReference>
<dbReference type="InterPro" id="IPR007343">
    <property type="entry name" value="Uncharacterised_pept_Zn_put"/>
</dbReference>
<keyword evidence="4 5" id="KW-0472">Membrane</keyword>
<evidence type="ECO:0000256" key="4">
    <source>
        <dbReference type="ARBA" id="ARBA00023136"/>
    </source>
</evidence>
<dbReference type="PANTHER" id="PTHR30168:SF0">
    <property type="entry name" value="INNER MEMBRANE PROTEIN"/>
    <property type="match status" value="1"/>
</dbReference>
<dbReference type="Proteomes" id="UP000188912">
    <property type="component" value="Chromosome"/>
</dbReference>
<keyword evidence="3 5" id="KW-1133">Transmembrane helix</keyword>
<dbReference type="SUPFAM" id="SSF55486">
    <property type="entry name" value="Metalloproteases ('zincins'), catalytic domain"/>
    <property type="match status" value="1"/>
</dbReference>
<reference evidence="6 7" key="1">
    <citation type="journal article" date="2010" name="Science">
        <title>Genomic comparison of the ants Camponotus floridanus and Harpegnathos saltator.</title>
        <authorList>
            <person name="Bonasio R."/>
            <person name="Zhang G."/>
            <person name="Ye C."/>
            <person name="Mutti N.S."/>
            <person name="Fang X."/>
            <person name="Qin N."/>
            <person name="Donahue G."/>
            <person name="Yang P."/>
            <person name="Li Q."/>
            <person name="Li C."/>
            <person name="Zhang P."/>
            <person name="Huang Z."/>
            <person name="Berger S.L."/>
            <person name="Reinberg D."/>
            <person name="Wang J."/>
            <person name="Liebig J."/>
        </authorList>
    </citation>
    <scope>NUCLEOTIDE SEQUENCE [LARGE SCALE GENOMIC DNA]</scope>
    <source>
        <strain evidence="6 7">Hsal</strain>
    </source>
</reference>
<name>A0A1U9JUZ1_9HYPH</name>
<evidence type="ECO:0000313" key="6">
    <source>
        <dbReference type="EMBL" id="AQS41669.1"/>
    </source>
</evidence>
<feature type="transmembrane region" description="Helical" evidence="5">
    <location>
        <begin position="43"/>
        <end position="62"/>
    </location>
</feature>
<accession>A0A1U9JUZ1</accession>
<dbReference type="GO" id="GO:0016020">
    <property type="term" value="C:membrane"/>
    <property type="evidence" value="ECO:0007669"/>
    <property type="project" value="UniProtKB-SubCell"/>
</dbReference>
<gene>
    <name evidence="6" type="ORF">BHV28_09740</name>
</gene>
<protein>
    <submittedName>
        <fullName evidence="6">Neutral zinc metallopeptidase</fullName>
    </submittedName>
</protein>
<dbReference type="EMBL" id="CP017315">
    <property type="protein sequence ID" value="AQS41669.1"/>
    <property type="molecule type" value="Genomic_DNA"/>
</dbReference>
<feature type="transmembrane region" description="Helical" evidence="5">
    <location>
        <begin position="20"/>
        <end position="37"/>
    </location>
</feature>
<comment type="subcellular location">
    <subcellularLocation>
        <location evidence="1">Membrane</location>
        <topology evidence="1">Single-pass membrane protein</topology>
    </subcellularLocation>
</comment>
<reference evidence="6 7" key="2">
    <citation type="journal article" date="2016" name="Sci. Rep.">
        <title>The genome of Rhizobiales bacteria in predatory ants reveals urease gene functions but no genes for nitrogen fixation.</title>
        <authorList>
            <person name="Neuvonen M.M."/>
            <person name="Tamarit D."/>
            <person name="Naslund K."/>
            <person name="Liebig J."/>
            <person name="Feldhaar H."/>
            <person name="Moran N.A."/>
            <person name="Guy L."/>
            <person name="Andersson S.G."/>
        </authorList>
    </citation>
    <scope>NUCLEOTIDE SEQUENCE [LARGE SCALE GENOMIC DNA]</scope>
    <source>
        <strain evidence="6 7">Hsal</strain>
    </source>
</reference>
<keyword evidence="2 5" id="KW-0812">Transmembrane</keyword>
<dbReference type="AlphaFoldDB" id="A0A1U9JUZ1"/>
<evidence type="ECO:0000256" key="1">
    <source>
        <dbReference type="ARBA" id="ARBA00004167"/>
    </source>
</evidence>
<evidence type="ECO:0000256" key="5">
    <source>
        <dbReference type="SAM" id="Phobius"/>
    </source>
</evidence>
<dbReference type="KEGG" id="thd:BHV28_09740"/>
<evidence type="ECO:0000256" key="3">
    <source>
        <dbReference type="ARBA" id="ARBA00022989"/>
    </source>
</evidence>
<evidence type="ECO:0000313" key="7">
    <source>
        <dbReference type="Proteomes" id="UP000188912"/>
    </source>
</evidence>
<proteinExistence type="predicted"/>
<evidence type="ECO:0000256" key="2">
    <source>
        <dbReference type="ARBA" id="ARBA00022692"/>
    </source>
</evidence>
<organism evidence="6 7">
    <name type="scientific">Candidatus Tokpelaia hoelldobleri</name>
    <dbReference type="NCBI Taxonomy" id="1902579"/>
    <lineage>
        <taxon>Bacteria</taxon>
        <taxon>Pseudomonadati</taxon>
        <taxon>Pseudomonadota</taxon>
        <taxon>Alphaproteobacteria</taxon>
        <taxon>Hyphomicrobiales</taxon>
        <taxon>Candidatus Tokpelaia</taxon>
    </lineage>
</organism>
<dbReference type="Pfam" id="PF04228">
    <property type="entry name" value="Zn_peptidase"/>
    <property type="match status" value="1"/>
</dbReference>
<keyword evidence="7" id="KW-1185">Reference proteome</keyword>
<dbReference type="STRING" id="1902579.BHV28_09740"/>